<dbReference type="SMART" id="SM00342">
    <property type="entry name" value="HTH_ARAC"/>
    <property type="match status" value="1"/>
</dbReference>
<dbReference type="InterPro" id="IPR018060">
    <property type="entry name" value="HTH_AraC"/>
</dbReference>
<dbReference type="GO" id="GO:0043565">
    <property type="term" value="F:sequence-specific DNA binding"/>
    <property type="evidence" value="ECO:0007669"/>
    <property type="project" value="InterPro"/>
</dbReference>
<dbReference type="InterPro" id="IPR018062">
    <property type="entry name" value="HTH_AraC-typ_CS"/>
</dbReference>
<protein>
    <submittedName>
        <fullName evidence="5">Transcriptional regulator, AraC family</fullName>
    </submittedName>
</protein>
<dbReference type="Gene3D" id="1.10.10.60">
    <property type="entry name" value="Homeodomain-like"/>
    <property type="match status" value="2"/>
</dbReference>
<dbReference type="SUPFAM" id="SSF46689">
    <property type="entry name" value="Homeodomain-like"/>
    <property type="match status" value="2"/>
</dbReference>
<dbReference type="SUPFAM" id="SSF51182">
    <property type="entry name" value="RmlC-like cupins"/>
    <property type="match status" value="1"/>
</dbReference>
<dbReference type="STRING" id="373672.SAMN05421785_11648"/>
<evidence type="ECO:0000256" key="1">
    <source>
        <dbReference type="ARBA" id="ARBA00023015"/>
    </source>
</evidence>
<dbReference type="RefSeq" id="WP_076395929.1">
    <property type="nucleotide sequence ID" value="NZ_FTOV01000016.1"/>
</dbReference>
<dbReference type="PROSITE" id="PS00041">
    <property type="entry name" value="HTH_ARAC_FAMILY_1"/>
    <property type="match status" value="1"/>
</dbReference>
<keyword evidence="2" id="KW-0238">DNA-binding</keyword>
<organism evidence="5 6">
    <name type="scientific">Chryseobacterium gambrini</name>
    <dbReference type="NCBI Taxonomy" id="373672"/>
    <lineage>
        <taxon>Bacteria</taxon>
        <taxon>Pseudomonadati</taxon>
        <taxon>Bacteroidota</taxon>
        <taxon>Flavobacteriia</taxon>
        <taxon>Flavobacteriales</taxon>
        <taxon>Weeksellaceae</taxon>
        <taxon>Chryseobacterium group</taxon>
        <taxon>Chryseobacterium</taxon>
    </lineage>
</organism>
<dbReference type="InterPro" id="IPR009057">
    <property type="entry name" value="Homeodomain-like_sf"/>
</dbReference>
<dbReference type="PROSITE" id="PS01124">
    <property type="entry name" value="HTH_ARAC_FAMILY_2"/>
    <property type="match status" value="1"/>
</dbReference>
<keyword evidence="1" id="KW-0805">Transcription regulation</keyword>
<dbReference type="EMBL" id="FTOV01000016">
    <property type="protein sequence ID" value="SIT25551.1"/>
    <property type="molecule type" value="Genomic_DNA"/>
</dbReference>
<proteinExistence type="predicted"/>
<sequence>MSKHSEILREIATISPDETFLVFDRIKNTFDFPLHYHPEIEINFILKGKGNKRIVGDHIGEIDHIELVMIGPYLPHYWDNYRCKSKKIHEITVQFNQDFFEQSLMKRRIMKPIDDLIKNSIRGILFSKETAEKLKDNFLNLSKLKGFEAFMEMMHILHELAIAENTTILSSYSIELETFTDDDSMKLVYDYVHKNFDKKITLEEVAAVSNMSIVTFNRFIKKRTGKTFINYLNEIRVGYAARWLIEKKLTVSEVAFESGFNNIANFNKIFKSLKKCTPSEFKNQFTGIKRVQ</sequence>
<dbReference type="Pfam" id="PF12833">
    <property type="entry name" value="HTH_18"/>
    <property type="match status" value="1"/>
</dbReference>
<accession>A0A1N7QRQ1</accession>
<evidence type="ECO:0000256" key="2">
    <source>
        <dbReference type="ARBA" id="ARBA00023125"/>
    </source>
</evidence>
<keyword evidence="3" id="KW-0804">Transcription</keyword>
<dbReference type="AlphaFoldDB" id="A0A1N7QRQ1"/>
<feature type="domain" description="HTH araC/xylS-type" evidence="4">
    <location>
        <begin position="186"/>
        <end position="284"/>
    </location>
</feature>
<name>A0A1N7QRQ1_9FLAO</name>
<evidence type="ECO:0000256" key="3">
    <source>
        <dbReference type="ARBA" id="ARBA00023163"/>
    </source>
</evidence>
<dbReference type="InterPro" id="IPR011051">
    <property type="entry name" value="RmlC_Cupin_sf"/>
</dbReference>
<evidence type="ECO:0000313" key="6">
    <source>
        <dbReference type="Proteomes" id="UP000185781"/>
    </source>
</evidence>
<evidence type="ECO:0000259" key="4">
    <source>
        <dbReference type="PROSITE" id="PS01124"/>
    </source>
</evidence>
<evidence type="ECO:0000313" key="5">
    <source>
        <dbReference type="EMBL" id="SIT25551.1"/>
    </source>
</evidence>
<reference evidence="5 6" key="1">
    <citation type="submission" date="2017-01" db="EMBL/GenBank/DDBJ databases">
        <authorList>
            <person name="Mah S.A."/>
            <person name="Swanson W.J."/>
            <person name="Moy G.W."/>
            <person name="Vacquier V.D."/>
        </authorList>
    </citation>
    <scope>NUCLEOTIDE SEQUENCE [LARGE SCALE GENOMIC DNA]</scope>
    <source>
        <strain evidence="5 6">DSM 18014</strain>
    </source>
</reference>
<gene>
    <name evidence="5" type="ORF">SAMN05421785_11648</name>
</gene>
<dbReference type="GO" id="GO:0003700">
    <property type="term" value="F:DNA-binding transcription factor activity"/>
    <property type="evidence" value="ECO:0007669"/>
    <property type="project" value="InterPro"/>
</dbReference>
<dbReference type="Proteomes" id="UP000185781">
    <property type="component" value="Unassembled WGS sequence"/>
</dbReference>
<dbReference type="OrthoDB" id="1410704at2"/>
<dbReference type="PANTHER" id="PTHR43280">
    <property type="entry name" value="ARAC-FAMILY TRANSCRIPTIONAL REGULATOR"/>
    <property type="match status" value="1"/>
</dbReference>
<dbReference type="PANTHER" id="PTHR43280:SF27">
    <property type="entry name" value="TRANSCRIPTIONAL REGULATOR MTLR"/>
    <property type="match status" value="1"/>
</dbReference>